<dbReference type="InterPro" id="IPR009769">
    <property type="entry name" value="EDR2_C"/>
</dbReference>
<dbReference type="PANTHER" id="PTHR31558">
    <property type="entry name" value="CW14 PROTEIN"/>
    <property type="match status" value="1"/>
</dbReference>
<protein>
    <recommendedName>
        <fullName evidence="1">Protein ENHANCED DISEASE RESISTANCE 2 C-terminal domain-containing protein</fullName>
    </recommendedName>
</protein>
<sequence>MGGCMSVPTHPMNKPRKFHRRIIRRRRKILNPVLDGSKKMISDAGACVTDYSVSEFVHMKLEDGSTSEVTNSTFHVTQLEWHHSKYDANVMSRDEAYFDSVSILESETDDDFTSVHGDGFPVVSNTTRNISNGQVLQYERSSCIVDNKNQYEKYHESYIKVDGAISDRFKVKDENAFVPISTQNLGKSRLGMNNGSSEGLKEENTLKSGLTRLLSSLSFNDKTINGPRKSLQFKKQSSLFRLSFKRRSSCDVEDAAEICQSKRHMCRPVAGHIIPCQKGEKPSSGCWSEISPSTFKLRGENYFKDKRKFPAPNYSPYVPIGVDQFVCSKKIHHIAQYLELPNVKANGKLPQLLIVNIQLPTYPAAMFNGDADGEGTSLVLYFKVSESVDEHMSTQFQESIKKFVDDETEKVKGFAKESSVPFRERLKIMVGLVNSEDMNLSSTEKKLVNAYNEKPVLSRPQHSFYEGPNYLEIDLDVHRFSYISRKGLDAFRDRLKDGILDLGLTIQAQKQEELPEQVLCCLRLNKIEFGDNGQVPRLMTLDGESYNIQC</sequence>
<comment type="caution">
    <text evidence="2">The sequence shown here is derived from an EMBL/GenBank/DDBJ whole genome shotgun (WGS) entry which is preliminary data.</text>
</comment>
<evidence type="ECO:0000259" key="1">
    <source>
        <dbReference type="Pfam" id="PF07059"/>
    </source>
</evidence>
<dbReference type="EMBL" id="CAXHTB010000012">
    <property type="protein sequence ID" value="CAL0317181.1"/>
    <property type="molecule type" value="Genomic_DNA"/>
</dbReference>
<name>A0AAV1X6G0_LUPLU</name>
<gene>
    <name evidence="2" type="ORF">LLUT_LOCUS18241</name>
</gene>
<proteinExistence type="predicted"/>
<dbReference type="Proteomes" id="UP001497480">
    <property type="component" value="Unassembled WGS sequence"/>
</dbReference>
<reference evidence="2 3" key="1">
    <citation type="submission" date="2024-03" db="EMBL/GenBank/DDBJ databases">
        <authorList>
            <person name="Martinez-Hernandez J."/>
        </authorList>
    </citation>
    <scope>NUCLEOTIDE SEQUENCE [LARGE SCALE GENOMIC DNA]</scope>
</reference>
<organism evidence="2 3">
    <name type="scientific">Lupinus luteus</name>
    <name type="common">European yellow lupine</name>
    <dbReference type="NCBI Taxonomy" id="3873"/>
    <lineage>
        <taxon>Eukaryota</taxon>
        <taxon>Viridiplantae</taxon>
        <taxon>Streptophyta</taxon>
        <taxon>Embryophyta</taxon>
        <taxon>Tracheophyta</taxon>
        <taxon>Spermatophyta</taxon>
        <taxon>Magnoliopsida</taxon>
        <taxon>eudicotyledons</taxon>
        <taxon>Gunneridae</taxon>
        <taxon>Pentapetalae</taxon>
        <taxon>rosids</taxon>
        <taxon>fabids</taxon>
        <taxon>Fabales</taxon>
        <taxon>Fabaceae</taxon>
        <taxon>Papilionoideae</taxon>
        <taxon>50 kb inversion clade</taxon>
        <taxon>genistoids sensu lato</taxon>
        <taxon>core genistoids</taxon>
        <taxon>Genisteae</taxon>
        <taxon>Lupinus</taxon>
    </lineage>
</organism>
<evidence type="ECO:0000313" key="2">
    <source>
        <dbReference type="EMBL" id="CAL0317181.1"/>
    </source>
</evidence>
<evidence type="ECO:0000313" key="3">
    <source>
        <dbReference type="Proteomes" id="UP001497480"/>
    </source>
</evidence>
<accession>A0AAV1X6G0</accession>
<feature type="domain" description="Protein ENHANCED DISEASE RESISTANCE 2 C-terminal" evidence="1">
    <location>
        <begin position="287"/>
        <end position="528"/>
    </location>
</feature>
<dbReference type="PANTHER" id="PTHR31558:SF16">
    <property type="entry name" value="FAMILY PROTEIN, PUTATIVE (DUF1336)-RELATED"/>
    <property type="match status" value="1"/>
</dbReference>
<dbReference type="AlphaFoldDB" id="A0AAV1X6G0"/>
<keyword evidence="3" id="KW-1185">Reference proteome</keyword>
<dbReference type="Pfam" id="PF07059">
    <property type="entry name" value="EDR2_C"/>
    <property type="match status" value="1"/>
</dbReference>